<dbReference type="Proteomes" id="UP000178435">
    <property type="component" value="Unassembled WGS sequence"/>
</dbReference>
<name>A0A1F7RX57_9BACT</name>
<gene>
    <name evidence="1" type="ORF">A2149_06460</name>
</gene>
<reference evidence="1 2" key="1">
    <citation type="journal article" date="2016" name="Nat. Commun.">
        <title>Thousands of microbial genomes shed light on interconnected biogeochemical processes in an aquifer system.</title>
        <authorList>
            <person name="Anantharaman K."/>
            <person name="Brown C.T."/>
            <person name="Hug L.A."/>
            <person name="Sharon I."/>
            <person name="Castelle C.J."/>
            <person name="Probst A.J."/>
            <person name="Thomas B.C."/>
            <person name="Singh A."/>
            <person name="Wilkins M.J."/>
            <person name="Karaoz U."/>
            <person name="Brodie E.L."/>
            <person name="Williams K.H."/>
            <person name="Hubbard S.S."/>
            <person name="Banfield J.F."/>
        </authorList>
    </citation>
    <scope>NUCLEOTIDE SEQUENCE [LARGE SCALE GENOMIC DNA]</scope>
</reference>
<comment type="caution">
    <text evidence="1">The sequence shown here is derived from an EMBL/GenBank/DDBJ whole genome shotgun (WGS) entry which is preliminary data.</text>
</comment>
<sequence length="60" mass="7518">MHRGILLIEKQPLKILISLDEREKYRINFHFQKVIIYKNYVNFFQLSIKSLFYFNLCFRF</sequence>
<organism evidence="1 2">
    <name type="scientific">Candidatus Schekmanbacteria bacterium RBG_16_38_11</name>
    <dbReference type="NCBI Taxonomy" id="1817880"/>
    <lineage>
        <taxon>Bacteria</taxon>
        <taxon>Candidatus Schekmaniibacteriota</taxon>
    </lineage>
</organism>
<evidence type="ECO:0000313" key="2">
    <source>
        <dbReference type="Proteomes" id="UP000178435"/>
    </source>
</evidence>
<proteinExistence type="predicted"/>
<accession>A0A1F7RX57</accession>
<evidence type="ECO:0000313" key="1">
    <source>
        <dbReference type="EMBL" id="OGL45594.1"/>
    </source>
</evidence>
<protein>
    <submittedName>
        <fullName evidence="1">Uncharacterized protein</fullName>
    </submittedName>
</protein>
<dbReference type="EMBL" id="MGDF01000086">
    <property type="protein sequence ID" value="OGL45594.1"/>
    <property type="molecule type" value="Genomic_DNA"/>
</dbReference>
<dbReference type="AlphaFoldDB" id="A0A1F7RX57"/>